<dbReference type="Pfam" id="PF13715">
    <property type="entry name" value="CarbopepD_reg_2"/>
    <property type="match status" value="1"/>
</dbReference>
<keyword evidence="8" id="KW-0732">Signal</keyword>
<dbReference type="InterPro" id="IPR023997">
    <property type="entry name" value="TonB-dep_OMP_SusC/RagA_CS"/>
</dbReference>
<comment type="caution">
    <text evidence="10">The sequence shown here is derived from an EMBL/GenBank/DDBJ whole genome shotgun (WGS) entry which is preliminary data.</text>
</comment>
<feature type="chain" id="PRO_5046783396" evidence="8">
    <location>
        <begin position="28"/>
        <end position="1176"/>
    </location>
</feature>
<reference evidence="10 11" key="1">
    <citation type="submission" date="2023-05" db="EMBL/GenBank/DDBJ databases">
        <title>Novel species of genus Flectobacillus isolated from stream in China.</title>
        <authorList>
            <person name="Lu H."/>
        </authorList>
    </citation>
    <scope>NUCLEOTIDE SEQUENCE [LARGE SCALE GENOMIC DNA]</scope>
    <source>
        <strain evidence="10 11">KCTC 42575</strain>
    </source>
</reference>
<evidence type="ECO:0000256" key="3">
    <source>
        <dbReference type="ARBA" id="ARBA00022452"/>
    </source>
</evidence>
<dbReference type="EMBL" id="JASHIF010000022">
    <property type="protein sequence ID" value="MDI9861744.1"/>
    <property type="molecule type" value="Genomic_DNA"/>
</dbReference>
<dbReference type="InterPro" id="IPR012910">
    <property type="entry name" value="Plug_dom"/>
</dbReference>
<dbReference type="SUPFAM" id="SSF56935">
    <property type="entry name" value="Porins"/>
    <property type="match status" value="1"/>
</dbReference>
<sequence>MNLALPAMLKASVLLSTMALGGQPCNAQVFAMAQKNILSRTKTEQHLTNNTQKLRDVLGQLKNHYRVDILFEGGTIEKVTVNQQVVDWNQKIENNLDKLLESTKLKYKRSKSGAYLIVEKFPSQSSDTKNNSTKEEFLPKVISSEHPVVLNTNAPMLSPAQLQVVMEQSISGKVTDEKGEPLAGVNIALKGTTRGVNSDGTGRFKINVPNSGAVLVFSFVGFVSKEIAVGSQSIINVILESDNKSLDEVVVVGYGTQKKANLTGAVSTIDSKVIENRPVSNVANALQGVTSGLIITRGTGQPGNEGIGIQIRGATSANGNVDPLVLVDGVTVSSFTLQTLNPNDIENISVLKDAAAAAIYGAQAAGGVILITTKKGKSGKTVFDYSNQIGVDWALNVPERLPLLEEALYANLARKNAKTGPEYTDDDLQKIRDGIPYVVNPSDTTRYIFYNQEDQIGQVVRKYTPMQTHNFSARGGNEKTNYLVSLGYYGKQGLFRVGPDRLDRYNVRFNLGSQLTKHISLDSRIAYTKQDQQASSASTDGEGLVYQVYRLRTRFPIFTPEGRLNGGAGSSANNAYALLKEGGYNNMDRNFFDGVFTLAAKDVVKGLQLRAVLGQQYRFGERRRFARQVELWGRFAPVFYLNNPNSYAVTNEFTNNTNIQLLADYDFSIKKNKIHVMGGYQWEDSRFTSTSTTSLSLVSNDQPTLNLGDDKTKSNSETINTYAFQSYFGRLNYNYDDRFLFEATFRADESSRLAPGKRIKFFPSTSVGWNLHHEKWFSNNIGLFSEFKVRGSWGQLGNALGIGFYDYLNLLTRGSSLVMGSPESRTSYFYQSVVPSSDLSWETIETSNGGLDIGLLKNKLQISGDYYVKYNRNMLTPLQLPSTFGVGTPKINNGELKSWGWELEVKFRDKIGEHFSYNVGFNLSDNQNKLMSYAGRRVLGAGTVSLLEGYPLNTIWGYKTEGYFQSDDEVKTHAFQDSRTGAGDVKYIDQNGDGKITVGKGTPEDPGDLVMLGTDQPRYVFGLNFGFQYKSIDFTAFIQGVGERSFMPNSEAIEPLAQAWKQPLAVHRDYWTPENPNATFPRPYLQGGFRYLPSDKWIMDGQYARLKNIQIGYTVPPSLLKKIGLTRARVFVSGQDVYSLTRLGVFNNYFNPEQRNGSQNDYPFFGTITGGLNLSF</sequence>
<proteinExistence type="inferred from homology"/>
<organism evidence="10 11">
    <name type="scientific">Flectobacillus roseus</name>
    <dbReference type="NCBI Taxonomy" id="502259"/>
    <lineage>
        <taxon>Bacteria</taxon>
        <taxon>Pseudomonadati</taxon>
        <taxon>Bacteroidota</taxon>
        <taxon>Cytophagia</taxon>
        <taxon>Cytophagales</taxon>
        <taxon>Flectobacillaceae</taxon>
        <taxon>Flectobacillus</taxon>
    </lineage>
</organism>
<evidence type="ECO:0000256" key="1">
    <source>
        <dbReference type="ARBA" id="ARBA00004571"/>
    </source>
</evidence>
<dbReference type="InterPro" id="IPR023996">
    <property type="entry name" value="TonB-dep_OMP_SusC/RagA"/>
</dbReference>
<evidence type="ECO:0000256" key="6">
    <source>
        <dbReference type="ARBA" id="ARBA00023237"/>
    </source>
</evidence>
<comment type="similarity">
    <text evidence="7">Belongs to the TonB-dependent receptor family.</text>
</comment>
<keyword evidence="5 7" id="KW-0472">Membrane</keyword>
<evidence type="ECO:0000256" key="2">
    <source>
        <dbReference type="ARBA" id="ARBA00022448"/>
    </source>
</evidence>
<dbReference type="Gene3D" id="2.170.130.10">
    <property type="entry name" value="TonB-dependent receptor, plug domain"/>
    <property type="match status" value="1"/>
</dbReference>
<dbReference type="InterPro" id="IPR008969">
    <property type="entry name" value="CarboxyPept-like_regulatory"/>
</dbReference>
<dbReference type="Gene3D" id="2.60.40.1120">
    <property type="entry name" value="Carboxypeptidase-like, regulatory domain"/>
    <property type="match status" value="1"/>
</dbReference>
<feature type="domain" description="TonB-dependent receptor plug" evidence="9">
    <location>
        <begin position="259"/>
        <end position="368"/>
    </location>
</feature>
<evidence type="ECO:0000256" key="4">
    <source>
        <dbReference type="ARBA" id="ARBA00022692"/>
    </source>
</evidence>
<dbReference type="InterPro" id="IPR036942">
    <property type="entry name" value="Beta-barrel_TonB_sf"/>
</dbReference>
<evidence type="ECO:0000256" key="5">
    <source>
        <dbReference type="ARBA" id="ARBA00023136"/>
    </source>
</evidence>
<dbReference type="InterPro" id="IPR039426">
    <property type="entry name" value="TonB-dep_rcpt-like"/>
</dbReference>
<keyword evidence="4 7" id="KW-0812">Transmembrane</keyword>
<feature type="signal peptide" evidence="8">
    <location>
        <begin position="1"/>
        <end position="27"/>
    </location>
</feature>
<keyword evidence="11" id="KW-1185">Reference proteome</keyword>
<evidence type="ECO:0000313" key="11">
    <source>
        <dbReference type="Proteomes" id="UP001236507"/>
    </source>
</evidence>
<dbReference type="NCBIfam" id="TIGR04057">
    <property type="entry name" value="SusC_RagA_signa"/>
    <property type="match status" value="1"/>
</dbReference>
<protein>
    <submittedName>
        <fullName evidence="10">TonB-dependent receptor</fullName>
    </submittedName>
</protein>
<accession>A0ABT6YE89</accession>
<keyword evidence="6 7" id="KW-0998">Cell outer membrane</keyword>
<dbReference type="Proteomes" id="UP001236507">
    <property type="component" value="Unassembled WGS sequence"/>
</dbReference>
<dbReference type="Gene3D" id="2.40.170.20">
    <property type="entry name" value="TonB-dependent receptor, beta-barrel domain"/>
    <property type="match status" value="1"/>
</dbReference>
<name>A0ABT6YE89_9BACT</name>
<evidence type="ECO:0000313" key="10">
    <source>
        <dbReference type="EMBL" id="MDI9861744.1"/>
    </source>
</evidence>
<gene>
    <name evidence="10" type="ORF">QM524_21160</name>
</gene>
<dbReference type="InterPro" id="IPR037066">
    <property type="entry name" value="Plug_dom_sf"/>
</dbReference>
<dbReference type="Pfam" id="PF07715">
    <property type="entry name" value="Plug"/>
    <property type="match status" value="1"/>
</dbReference>
<dbReference type="SUPFAM" id="SSF49464">
    <property type="entry name" value="Carboxypeptidase regulatory domain-like"/>
    <property type="match status" value="1"/>
</dbReference>
<dbReference type="NCBIfam" id="TIGR04056">
    <property type="entry name" value="OMP_RagA_SusC"/>
    <property type="match status" value="1"/>
</dbReference>
<evidence type="ECO:0000256" key="8">
    <source>
        <dbReference type="SAM" id="SignalP"/>
    </source>
</evidence>
<evidence type="ECO:0000259" key="9">
    <source>
        <dbReference type="Pfam" id="PF07715"/>
    </source>
</evidence>
<evidence type="ECO:0000256" key="7">
    <source>
        <dbReference type="PROSITE-ProRule" id="PRU01360"/>
    </source>
</evidence>
<keyword evidence="10" id="KW-0675">Receptor</keyword>
<dbReference type="PROSITE" id="PS52016">
    <property type="entry name" value="TONB_DEPENDENT_REC_3"/>
    <property type="match status" value="1"/>
</dbReference>
<comment type="subcellular location">
    <subcellularLocation>
        <location evidence="1 7">Cell outer membrane</location>
        <topology evidence="1 7">Multi-pass membrane protein</topology>
    </subcellularLocation>
</comment>
<dbReference type="RefSeq" id="WP_283346107.1">
    <property type="nucleotide sequence ID" value="NZ_JASHIF010000022.1"/>
</dbReference>
<keyword evidence="2 7" id="KW-0813">Transport</keyword>
<keyword evidence="3 7" id="KW-1134">Transmembrane beta strand</keyword>